<keyword evidence="2" id="KW-0378">Hydrolase</keyword>
<evidence type="ECO:0000313" key="2">
    <source>
        <dbReference type="EMBL" id="CAB4152146.1"/>
    </source>
</evidence>
<reference evidence="2" key="1">
    <citation type="submission" date="2020-04" db="EMBL/GenBank/DDBJ databases">
        <authorList>
            <person name="Chiriac C."/>
            <person name="Salcher M."/>
            <person name="Ghai R."/>
            <person name="Kavagutti S V."/>
        </authorList>
    </citation>
    <scope>NUCLEOTIDE SEQUENCE</scope>
</reference>
<dbReference type="Gene3D" id="3.90.320.10">
    <property type="match status" value="1"/>
</dbReference>
<dbReference type="EMBL" id="LR797047">
    <property type="protein sequence ID" value="CAB4183639.1"/>
    <property type="molecule type" value="Genomic_DNA"/>
</dbReference>
<evidence type="ECO:0000313" key="5">
    <source>
        <dbReference type="EMBL" id="CAB4214748.1"/>
    </source>
</evidence>
<dbReference type="InterPro" id="IPR019080">
    <property type="entry name" value="YqaJ_viral_recombinase"/>
</dbReference>
<keyword evidence="2" id="KW-0540">Nuclease</keyword>
<gene>
    <name evidence="4" type="ORF">UFOVP1104_49</name>
    <name evidence="5" type="ORF">UFOVP1468_9</name>
    <name evidence="6" type="ORF">UFOVP1555_20</name>
    <name evidence="2" type="ORF">UFOVP596_53</name>
    <name evidence="3" type="ORF">UFOVP938_52</name>
</gene>
<dbReference type="EMBL" id="LR796570">
    <property type="protein sequence ID" value="CAB4152146.1"/>
    <property type="molecule type" value="Genomic_DNA"/>
</dbReference>
<organism evidence="2">
    <name type="scientific">uncultured Caudovirales phage</name>
    <dbReference type="NCBI Taxonomy" id="2100421"/>
    <lineage>
        <taxon>Viruses</taxon>
        <taxon>Duplodnaviria</taxon>
        <taxon>Heunggongvirae</taxon>
        <taxon>Uroviricota</taxon>
        <taxon>Caudoviricetes</taxon>
        <taxon>Peduoviridae</taxon>
        <taxon>Maltschvirus</taxon>
        <taxon>Maltschvirus maltsch</taxon>
    </lineage>
</organism>
<evidence type="ECO:0000313" key="6">
    <source>
        <dbReference type="EMBL" id="CAB5229292.1"/>
    </source>
</evidence>
<dbReference type="EMBL" id="LR798399">
    <property type="protein sequence ID" value="CAB5229292.1"/>
    <property type="molecule type" value="Genomic_DNA"/>
</dbReference>
<accession>A0A6J5N4D6</accession>
<dbReference type="GO" id="GO:0004519">
    <property type="term" value="F:endonuclease activity"/>
    <property type="evidence" value="ECO:0007669"/>
    <property type="project" value="UniProtKB-KW"/>
</dbReference>
<dbReference type="EMBL" id="LR797416">
    <property type="protein sequence ID" value="CAB4214748.1"/>
    <property type="molecule type" value="Genomic_DNA"/>
</dbReference>
<feature type="domain" description="YqaJ viral recombinase" evidence="1">
    <location>
        <begin position="26"/>
        <end position="136"/>
    </location>
</feature>
<evidence type="ECO:0000313" key="4">
    <source>
        <dbReference type="EMBL" id="CAB4183639.1"/>
    </source>
</evidence>
<sequence>MADFSPENRNSAIWSGDARRIANKRIGEVWLEKTGQKEIDQTIGDKENVQWGLRLQEPIARAVGDRLNIRLKELDIEGTHQKHPWMRSHFDYVSEDNKTLYEIKNYSAFSRDHYGENGSSNIPDGDLAQVIHEAAVFNVDVVNLCVLFGGQELCIYPINVEQAHKDVLIQQEAALWACIQTRTPPAAEHPDDLRAILHKDDGSIMAATGNVEQDAKHLRKIKDAIAALEADEATLSARIMSYMGTASVLSGSTGTLVTWKQAKGSKKFDAKAMQAALPDTYDMYVRDTPGSRRFLVK</sequence>
<name>A0A6J5N4D6_9CAUD</name>
<dbReference type="InterPro" id="IPR011335">
    <property type="entry name" value="Restrct_endonuc-II-like"/>
</dbReference>
<protein>
    <submittedName>
        <fullName evidence="2">COG5377 Phage-related protein, predicted endonuclease</fullName>
    </submittedName>
</protein>
<keyword evidence="2" id="KW-0255">Endonuclease</keyword>
<evidence type="ECO:0000313" key="3">
    <source>
        <dbReference type="EMBL" id="CAB4172703.1"/>
    </source>
</evidence>
<evidence type="ECO:0000259" key="1">
    <source>
        <dbReference type="Pfam" id="PF09588"/>
    </source>
</evidence>
<dbReference type="SUPFAM" id="SSF52980">
    <property type="entry name" value="Restriction endonuclease-like"/>
    <property type="match status" value="1"/>
</dbReference>
<proteinExistence type="predicted"/>
<dbReference type="InterPro" id="IPR011604">
    <property type="entry name" value="PDDEXK-like_dom_sf"/>
</dbReference>
<dbReference type="EMBL" id="LR796883">
    <property type="protein sequence ID" value="CAB4172703.1"/>
    <property type="molecule type" value="Genomic_DNA"/>
</dbReference>
<dbReference type="Pfam" id="PF09588">
    <property type="entry name" value="YqaJ"/>
    <property type="match status" value="1"/>
</dbReference>